<reference evidence="2 3" key="1">
    <citation type="submission" date="2017-03" db="EMBL/GenBank/DDBJ databases">
        <title>Genome analysis of strain PAMC 26510.</title>
        <authorList>
            <person name="Oh H.-M."/>
            <person name="Yang J.-A."/>
        </authorList>
    </citation>
    <scope>NUCLEOTIDE SEQUENCE [LARGE SCALE GENOMIC DNA]</scope>
    <source>
        <strain evidence="2 3">PAMC 26510</strain>
    </source>
</reference>
<organism evidence="2 3">
    <name type="scientific">Caballeronia sordidicola</name>
    <name type="common">Burkholderia sordidicola</name>
    <dbReference type="NCBI Taxonomy" id="196367"/>
    <lineage>
        <taxon>Bacteria</taxon>
        <taxon>Pseudomonadati</taxon>
        <taxon>Pseudomonadota</taxon>
        <taxon>Betaproteobacteria</taxon>
        <taxon>Burkholderiales</taxon>
        <taxon>Burkholderiaceae</taxon>
        <taxon>Caballeronia</taxon>
    </lineage>
</organism>
<comment type="caution">
    <text evidence="2">The sequence shown here is derived from an EMBL/GenBank/DDBJ whole genome shotgun (WGS) entry which is preliminary data.</text>
</comment>
<dbReference type="EMBL" id="NBTY01000099">
    <property type="protein sequence ID" value="OTP73719.1"/>
    <property type="molecule type" value="Genomic_DNA"/>
</dbReference>
<gene>
    <name evidence="2" type="ORF">PAMC26510_18285</name>
</gene>
<evidence type="ECO:0000313" key="3">
    <source>
        <dbReference type="Proteomes" id="UP000194546"/>
    </source>
</evidence>
<dbReference type="RefSeq" id="WP_218778394.1">
    <property type="nucleotide sequence ID" value="NZ_NBTY01000099.1"/>
</dbReference>
<sequence length="145" mass="15549">MKNANQYIRSALIAMLLGLSGQSVMAQLVVVVSTKSTLSALSEQQIADIFLGRAAYFPGGASAVPIDLPEDAAARSEFYRRLTGKSTSQMKAYWSKLIFTGRGQPPREVQGPAAIKRALAEAPNAIGYMDSSDIDESVKPLLTLN</sequence>
<keyword evidence="1" id="KW-0732">Signal</keyword>
<evidence type="ECO:0000313" key="2">
    <source>
        <dbReference type="EMBL" id="OTP73719.1"/>
    </source>
</evidence>
<name>A0A2C9XV43_CABSO</name>
<dbReference type="SUPFAM" id="SSF53850">
    <property type="entry name" value="Periplasmic binding protein-like II"/>
    <property type="match status" value="1"/>
</dbReference>
<dbReference type="Gene3D" id="3.40.190.10">
    <property type="entry name" value="Periplasmic binding protein-like II"/>
    <property type="match status" value="1"/>
</dbReference>
<feature type="signal peptide" evidence="1">
    <location>
        <begin position="1"/>
        <end position="26"/>
    </location>
</feature>
<accession>A0A2C9XV43</accession>
<protein>
    <submittedName>
        <fullName evidence="2">ABC-type phosphate transport system, periplasmic component</fullName>
    </submittedName>
</protein>
<proteinExistence type="predicted"/>
<feature type="chain" id="PRO_5013016816" evidence="1">
    <location>
        <begin position="27"/>
        <end position="145"/>
    </location>
</feature>
<dbReference type="AlphaFoldDB" id="A0A2C9XV43"/>
<dbReference type="Proteomes" id="UP000194546">
    <property type="component" value="Unassembled WGS sequence"/>
</dbReference>
<evidence type="ECO:0000256" key="1">
    <source>
        <dbReference type="SAM" id="SignalP"/>
    </source>
</evidence>